<dbReference type="EMBL" id="CM000883">
    <property type="protein sequence ID" value="KQJ87756.1"/>
    <property type="molecule type" value="Genomic_DNA"/>
</dbReference>
<dbReference type="Gramene" id="KQJ87756">
    <property type="protein sequence ID" value="KQJ87756"/>
    <property type="gene ID" value="BRADI_4g13371v3"/>
</dbReference>
<dbReference type="Proteomes" id="UP000008810">
    <property type="component" value="Chromosome 4"/>
</dbReference>
<dbReference type="AlphaFoldDB" id="A0A0Q3ENB4"/>
<evidence type="ECO:0000313" key="1">
    <source>
        <dbReference type="EMBL" id="KQJ87756.1"/>
    </source>
</evidence>
<gene>
    <name evidence="1" type="ORF">BRADI_4g13371v3</name>
</gene>
<name>A0A0Q3ENB4_BRADI</name>
<evidence type="ECO:0000313" key="2">
    <source>
        <dbReference type="EnsemblPlants" id="KQJ87756"/>
    </source>
</evidence>
<reference evidence="2" key="3">
    <citation type="submission" date="2018-08" db="UniProtKB">
        <authorList>
            <consortium name="EnsemblPlants"/>
        </authorList>
    </citation>
    <scope>IDENTIFICATION</scope>
    <source>
        <strain evidence="2">cv. Bd21</strain>
    </source>
</reference>
<organism evidence="1">
    <name type="scientific">Brachypodium distachyon</name>
    <name type="common">Purple false brome</name>
    <name type="synonym">Trachynia distachya</name>
    <dbReference type="NCBI Taxonomy" id="15368"/>
    <lineage>
        <taxon>Eukaryota</taxon>
        <taxon>Viridiplantae</taxon>
        <taxon>Streptophyta</taxon>
        <taxon>Embryophyta</taxon>
        <taxon>Tracheophyta</taxon>
        <taxon>Spermatophyta</taxon>
        <taxon>Magnoliopsida</taxon>
        <taxon>Liliopsida</taxon>
        <taxon>Poales</taxon>
        <taxon>Poaceae</taxon>
        <taxon>BOP clade</taxon>
        <taxon>Pooideae</taxon>
        <taxon>Stipodae</taxon>
        <taxon>Brachypodieae</taxon>
        <taxon>Brachypodium</taxon>
    </lineage>
</organism>
<sequence length="78" mass="8872">MFLLAIQSDQTLYVPLVLLQPQREIRTSKNKGGSKTHPCACLMACLSWKSNSMERPVFWIGWKSCQCSTGFWFVCGNI</sequence>
<reference evidence="1 2" key="1">
    <citation type="journal article" date="2010" name="Nature">
        <title>Genome sequencing and analysis of the model grass Brachypodium distachyon.</title>
        <authorList>
            <consortium name="International Brachypodium Initiative"/>
        </authorList>
    </citation>
    <scope>NUCLEOTIDE SEQUENCE [LARGE SCALE GENOMIC DNA]</scope>
    <source>
        <strain evidence="1 2">Bd21</strain>
    </source>
</reference>
<reference evidence="1" key="2">
    <citation type="submission" date="2017-06" db="EMBL/GenBank/DDBJ databases">
        <title>WGS assembly of Brachypodium distachyon.</title>
        <authorList>
            <consortium name="The International Brachypodium Initiative"/>
            <person name="Lucas S."/>
            <person name="Harmon-Smith M."/>
            <person name="Lail K."/>
            <person name="Tice H."/>
            <person name="Grimwood J."/>
            <person name="Bruce D."/>
            <person name="Barry K."/>
            <person name="Shu S."/>
            <person name="Lindquist E."/>
            <person name="Wang M."/>
            <person name="Pitluck S."/>
            <person name="Vogel J.P."/>
            <person name="Garvin D.F."/>
            <person name="Mockler T.C."/>
            <person name="Schmutz J."/>
            <person name="Rokhsar D."/>
            <person name="Bevan M.W."/>
        </authorList>
    </citation>
    <scope>NUCLEOTIDE SEQUENCE</scope>
    <source>
        <strain evidence="1">Bd21</strain>
    </source>
</reference>
<keyword evidence="3" id="KW-1185">Reference proteome</keyword>
<dbReference type="EnsemblPlants" id="KQJ87756">
    <property type="protein sequence ID" value="KQJ87756"/>
    <property type="gene ID" value="BRADI_4g13371v3"/>
</dbReference>
<accession>A0A0Q3ENB4</accession>
<evidence type="ECO:0000313" key="3">
    <source>
        <dbReference type="Proteomes" id="UP000008810"/>
    </source>
</evidence>
<protein>
    <submittedName>
        <fullName evidence="1 2">Uncharacterized protein</fullName>
    </submittedName>
</protein>
<dbReference type="InParanoid" id="A0A0Q3ENB4"/>
<proteinExistence type="predicted"/>